<evidence type="ECO:0000256" key="4">
    <source>
        <dbReference type="ARBA" id="ARBA00022475"/>
    </source>
</evidence>
<dbReference type="EMBL" id="RJVK01000001">
    <property type="protein sequence ID" value="ROR41210.1"/>
    <property type="molecule type" value="Genomic_DNA"/>
</dbReference>
<keyword evidence="9" id="KW-0406">Ion transport</keyword>
<dbReference type="SUPFAM" id="SSF143865">
    <property type="entry name" value="CorA soluble domain-like"/>
    <property type="match status" value="1"/>
</dbReference>
<evidence type="ECO:0000256" key="8">
    <source>
        <dbReference type="ARBA" id="ARBA00022989"/>
    </source>
</evidence>
<dbReference type="PANTHER" id="PTHR46494">
    <property type="entry name" value="CORA FAMILY METAL ION TRANSPORTER (EUROFUNG)"/>
    <property type="match status" value="1"/>
</dbReference>
<reference evidence="15" key="1">
    <citation type="submission" date="2018-03" db="EMBL/GenBank/DDBJ databases">
        <title>A comparative analysis of the Nautiliaceae.</title>
        <authorList>
            <person name="Grosche A."/>
            <person name="Smedile F."/>
            <person name="Vetriani C."/>
        </authorList>
    </citation>
    <scope>NUCLEOTIDE SEQUENCE [LARGE SCALE GENOMIC DNA]</scope>
    <source>
        <strain evidence="15">TB6</strain>
    </source>
</reference>
<evidence type="ECO:0000313" key="14">
    <source>
        <dbReference type="Proteomes" id="UP000272781"/>
    </source>
</evidence>
<dbReference type="GO" id="GO:0005886">
    <property type="term" value="C:plasma membrane"/>
    <property type="evidence" value="ECO:0007669"/>
    <property type="project" value="UniProtKB-SubCell"/>
</dbReference>
<dbReference type="GO" id="GO:0015095">
    <property type="term" value="F:magnesium ion transmembrane transporter activity"/>
    <property type="evidence" value="ECO:0007669"/>
    <property type="project" value="TreeGrafter"/>
</dbReference>
<dbReference type="GO" id="GO:0050897">
    <property type="term" value="F:cobalt ion binding"/>
    <property type="evidence" value="ECO:0007669"/>
    <property type="project" value="TreeGrafter"/>
</dbReference>
<keyword evidence="10 11" id="KW-0472">Membrane</keyword>
<dbReference type="Gene3D" id="1.20.58.340">
    <property type="entry name" value="Magnesium transport protein CorA, transmembrane region"/>
    <property type="match status" value="2"/>
</dbReference>
<keyword evidence="5" id="KW-0997">Cell inner membrane</keyword>
<dbReference type="InterPro" id="IPR045863">
    <property type="entry name" value="CorA_TM1_TM2"/>
</dbReference>
<dbReference type="PANTHER" id="PTHR46494:SF3">
    <property type="entry name" value="ZINC TRANSPORT PROTEIN ZNTB"/>
    <property type="match status" value="1"/>
</dbReference>
<accession>A0AAJ4UYQ1</accession>
<reference evidence="12" key="3">
    <citation type="submission" date="2019-06" db="EMBL/GenBank/DDBJ databases">
        <title>A comparative analysis of the Nautiliaceae.</title>
        <authorList>
            <person name="Grosche A."/>
            <person name="Smedile F."/>
            <person name="Vetriani C."/>
        </authorList>
    </citation>
    <scope>NUCLEOTIDE SEQUENCE</scope>
    <source>
        <strain evidence="12">TB6</strain>
    </source>
</reference>
<proteinExistence type="inferred from homology"/>
<evidence type="ECO:0000256" key="2">
    <source>
        <dbReference type="ARBA" id="ARBA00009765"/>
    </source>
</evidence>
<evidence type="ECO:0000256" key="7">
    <source>
        <dbReference type="ARBA" id="ARBA00022833"/>
    </source>
</evidence>
<dbReference type="Proteomes" id="UP000272781">
    <property type="component" value="Unassembled WGS sequence"/>
</dbReference>
<evidence type="ECO:0000256" key="3">
    <source>
        <dbReference type="ARBA" id="ARBA00022448"/>
    </source>
</evidence>
<keyword evidence="7" id="KW-0862">Zinc</keyword>
<evidence type="ECO:0000256" key="9">
    <source>
        <dbReference type="ARBA" id="ARBA00023065"/>
    </source>
</evidence>
<dbReference type="SUPFAM" id="SSF144083">
    <property type="entry name" value="Magnesium transport protein CorA, transmembrane region"/>
    <property type="match status" value="1"/>
</dbReference>
<dbReference type="EMBL" id="CP027432">
    <property type="protein sequence ID" value="QCI28082.1"/>
    <property type="molecule type" value="Genomic_DNA"/>
</dbReference>
<dbReference type="GO" id="GO:0000287">
    <property type="term" value="F:magnesium ion binding"/>
    <property type="evidence" value="ECO:0007669"/>
    <property type="project" value="TreeGrafter"/>
</dbReference>
<dbReference type="Pfam" id="PF01544">
    <property type="entry name" value="CorA"/>
    <property type="match status" value="1"/>
</dbReference>
<dbReference type="InterPro" id="IPR002523">
    <property type="entry name" value="MgTranspt_CorA/ZnTranspt_ZntB"/>
</dbReference>
<evidence type="ECO:0000313" key="12">
    <source>
        <dbReference type="EMBL" id="QCI28082.1"/>
    </source>
</evidence>
<keyword evidence="15" id="KW-1185">Reference proteome</keyword>
<keyword evidence="4" id="KW-1003">Cell membrane</keyword>
<name>A0AAJ4UYQ1_9BACT</name>
<reference evidence="13 14" key="2">
    <citation type="submission" date="2018-11" db="EMBL/GenBank/DDBJ databases">
        <title>Genomic Encyclopedia of Type Strains, Phase IV (KMG-IV): sequencing the most valuable type-strain genomes for metagenomic binning, comparative biology and taxonomic classification.</title>
        <authorList>
            <person name="Goeker M."/>
        </authorList>
    </citation>
    <scope>NUCLEOTIDE SEQUENCE [LARGE SCALE GENOMIC DNA]</scope>
    <source>
        <strain evidence="13 14">DSM 27783</strain>
    </source>
</reference>
<dbReference type="GO" id="GO:0015087">
    <property type="term" value="F:cobalt ion transmembrane transporter activity"/>
    <property type="evidence" value="ECO:0007669"/>
    <property type="project" value="TreeGrafter"/>
</dbReference>
<evidence type="ECO:0000256" key="10">
    <source>
        <dbReference type="ARBA" id="ARBA00023136"/>
    </source>
</evidence>
<evidence type="ECO:0000256" key="6">
    <source>
        <dbReference type="ARBA" id="ARBA00022692"/>
    </source>
</evidence>
<comment type="similarity">
    <text evidence="2">Belongs to the CorA metal ion transporter (MIT) (TC 1.A.35) family.</text>
</comment>
<comment type="subcellular location">
    <subcellularLocation>
        <location evidence="1">Cell membrane</location>
        <topology evidence="1">Multi-pass membrane protein</topology>
    </subcellularLocation>
</comment>
<evidence type="ECO:0000256" key="5">
    <source>
        <dbReference type="ARBA" id="ARBA00022519"/>
    </source>
</evidence>
<keyword evidence="3" id="KW-0813">Transport</keyword>
<dbReference type="RefSeq" id="WP_123352103.1">
    <property type="nucleotide sequence ID" value="NZ_CP027432.2"/>
</dbReference>
<sequence>MRFEINKYLLDDIENSEHPSDFEIAKDYTILILRLPFIKNDKVDVANYAFLIKDDKVYIFDRKKDDFDLLGDFMDLHNFLDVRVDKILAKINKLHMQIAKMEDDLYENRIDKSFANEWLKFKKDLVLIERLMGHALIAFERFLKYYKSEVDNFAFKDLKEHFERALRFAKNAVEKLDYLYEFFRAKQDEKMNKIMFVLTLLSGIFLPLTLITGFFGMNTGGLPLTDDPYGTIKAVIIAFILEVPIVWILWKMMRG</sequence>
<evidence type="ECO:0000256" key="11">
    <source>
        <dbReference type="SAM" id="Phobius"/>
    </source>
</evidence>
<evidence type="ECO:0000256" key="1">
    <source>
        <dbReference type="ARBA" id="ARBA00004651"/>
    </source>
</evidence>
<protein>
    <submittedName>
        <fullName evidence="13">Magnesium transporter</fullName>
    </submittedName>
</protein>
<gene>
    <name evidence="12" type="ORF">C6V80_03655</name>
    <name evidence="13" type="ORF">EDC58_0697</name>
</gene>
<dbReference type="InterPro" id="IPR045861">
    <property type="entry name" value="CorA_cytoplasmic_dom"/>
</dbReference>
<feature type="transmembrane region" description="Helical" evidence="11">
    <location>
        <begin position="229"/>
        <end position="250"/>
    </location>
</feature>
<dbReference type="Proteomes" id="UP000298805">
    <property type="component" value="Chromosome"/>
</dbReference>
<evidence type="ECO:0000313" key="13">
    <source>
        <dbReference type="EMBL" id="ROR41210.1"/>
    </source>
</evidence>
<evidence type="ECO:0000313" key="15">
    <source>
        <dbReference type="Proteomes" id="UP000298805"/>
    </source>
</evidence>
<dbReference type="AlphaFoldDB" id="A0AAJ4UYQ1"/>
<organism evidence="13 14">
    <name type="scientific">Caminibacter pacificus</name>
    <dbReference type="NCBI Taxonomy" id="1424653"/>
    <lineage>
        <taxon>Bacteria</taxon>
        <taxon>Pseudomonadati</taxon>
        <taxon>Campylobacterota</taxon>
        <taxon>Epsilonproteobacteria</taxon>
        <taxon>Nautiliales</taxon>
        <taxon>Nautiliaceae</taxon>
        <taxon>Caminibacter</taxon>
    </lineage>
</organism>
<feature type="transmembrane region" description="Helical" evidence="11">
    <location>
        <begin position="194"/>
        <end position="217"/>
    </location>
</feature>
<keyword evidence="6 11" id="KW-0812">Transmembrane</keyword>
<keyword evidence="8 11" id="KW-1133">Transmembrane helix</keyword>